<dbReference type="AlphaFoldDB" id="A0AAX3LNK0"/>
<proteinExistence type="predicted"/>
<feature type="coiled-coil region" evidence="1">
    <location>
        <begin position="33"/>
        <end position="60"/>
    </location>
</feature>
<organism evidence="2 3">
    <name type="scientific">Sulfitobacter faviae</name>
    <dbReference type="NCBI Taxonomy" id="1775881"/>
    <lineage>
        <taxon>Bacteria</taxon>
        <taxon>Pseudomonadati</taxon>
        <taxon>Pseudomonadota</taxon>
        <taxon>Alphaproteobacteria</taxon>
        <taxon>Rhodobacterales</taxon>
        <taxon>Roseobacteraceae</taxon>
        <taxon>Sulfitobacter</taxon>
    </lineage>
</organism>
<protein>
    <submittedName>
        <fullName evidence="2">DUF6478 family protein</fullName>
    </submittedName>
</protein>
<dbReference type="EMBL" id="CP116423">
    <property type="protein sequence ID" value="WCE70160.1"/>
    <property type="molecule type" value="Genomic_DNA"/>
</dbReference>
<gene>
    <name evidence="2" type="ORF">PL336_15420</name>
</gene>
<dbReference type="InterPro" id="IPR045514">
    <property type="entry name" value="DUF6478"/>
</dbReference>
<dbReference type="Pfam" id="PF20086">
    <property type="entry name" value="DUF6478"/>
    <property type="match status" value="1"/>
</dbReference>
<evidence type="ECO:0000313" key="2">
    <source>
        <dbReference type="EMBL" id="WCE70160.1"/>
    </source>
</evidence>
<evidence type="ECO:0000256" key="1">
    <source>
        <dbReference type="SAM" id="Coils"/>
    </source>
</evidence>
<evidence type="ECO:0000313" key="3">
    <source>
        <dbReference type="Proteomes" id="UP001210770"/>
    </source>
</evidence>
<dbReference type="RefSeq" id="WP_271688457.1">
    <property type="nucleotide sequence ID" value="NZ_CP116423.1"/>
</dbReference>
<name>A0AAX3LNK0_9RHOB</name>
<dbReference type="Proteomes" id="UP001210770">
    <property type="component" value="Chromosome"/>
</dbReference>
<accession>A0AAX3LNK0</accession>
<sequence length="257" mass="29189">MVNFRSGYLEGKLFARALQRWAVAARKAATADLATLRRQRSRARLLRAELNRLIHRAEDRLALPAIGASGFPKPHNADWAWRPELWRGPLATPGLSSVATKSKLGEEVTLFHDCAQSELTLRQLRNLREADLAPFGLQLDVFKFDGSFLSLVVDLPPEAITGLKRRHVIRMDTIVQLEHPLEIFARLNIRHGPNTEQIVREMPVGQESISVEFDLAYSKLNEKRIEAAWIDLIFEGPEMNQVVLRDLTFSRSPRAQI</sequence>
<keyword evidence="1" id="KW-0175">Coiled coil</keyword>
<reference evidence="2" key="1">
    <citation type="submission" date="2023-01" db="EMBL/GenBank/DDBJ databases">
        <title>Comparative genomic analysis of cold water coral derived Sulfitobacter faviae: insights into their metabolism and habitat adaptation.</title>
        <authorList>
            <person name="Guo Y."/>
            <person name="Lin S."/>
            <person name="Huang Z."/>
            <person name="Tang K."/>
            <person name="Wang X."/>
        </authorList>
    </citation>
    <scope>NUCLEOTIDE SEQUENCE</scope>
    <source>
        <strain evidence="2">SCSIO W_1865</strain>
    </source>
</reference>